<dbReference type="NCBIfam" id="TIGR02532">
    <property type="entry name" value="IV_pilin_GFxxxE"/>
    <property type="match status" value="1"/>
</dbReference>
<dbReference type="STRING" id="223786.SAMN05216234_14312"/>
<dbReference type="RefSeq" id="WP_092913758.1">
    <property type="nucleotide sequence ID" value="NZ_FOXB01000043.1"/>
</dbReference>
<dbReference type="AlphaFoldDB" id="A0A1I5TDX4"/>
<name>A0A1I5TDX4_9BACT</name>
<reference evidence="7 8" key="1">
    <citation type="submission" date="2016-10" db="EMBL/GenBank/DDBJ databases">
        <authorList>
            <person name="de Groot N.N."/>
        </authorList>
    </citation>
    <scope>NUCLEOTIDE SEQUENCE [LARGE SCALE GENOMIC DNA]</scope>
    <source>
        <strain evidence="7 8">EP1-55-1</strain>
    </source>
</reference>
<dbReference type="GO" id="GO:0016020">
    <property type="term" value="C:membrane"/>
    <property type="evidence" value="ECO:0007669"/>
    <property type="project" value="UniProtKB-SubCell"/>
</dbReference>
<evidence type="ECO:0000256" key="5">
    <source>
        <dbReference type="ARBA" id="ARBA00023136"/>
    </source>
</evidence>
<evidence type="ECO:0000313" key="7">
    <source>
        <dbReference type="EMBL" id="SFP81220.1"/>
    </source>
</evidence>
<keyword evidence="5 6" id="KW-0472">Membrane</keyword>
<dbReference type="InterPro" id="IPR045584">
    <property type="entry name" value="Pilin-like"/>
</dbReference>
<dbReference type="GO" id="GO:0015628">
    <property type="term" value="P:protein secretion by the type II secretion system"/>
    <property type="evidence" value="ECO:0007669"/>
    <property type="project" value="InterPro"/>
</dbReference>
<sequence>MSIKNQKRAFTLIELIFVIVILGILASVAIPNFSGTVDNAYVAKAQAKVDTVRSGLQNYRSTSILKGNGATYPSSLDKDGKLFAVVAEGEDNSTEVGKWSADGNIYTYHTRDENIVFEYNATTGTFECKSPESLCNRFE</sequence>
<dbReference type="GO" id="GO:0015627">
    <property type="term" value="C:type II protein secretion system complex"/>
    <property type="evidence" value="ECO:0007669"/>
    <property type="project" value="InterPro"/>
</dbReference>
<gene>
    <name evidence="7" type="ORF">SAMN05216234_14312</name>
</gene>
<accession>A0A1I5TDX4</accession>
<evidence type="ECO:0000256" key="6">
    <source>
        <dbReference type="SAM" id="Phobius"/>
    </source>
</evidence>
<evidence type="ECO:0000313" key="8">
    <source>
        <dbReference type="Proteomes" id="UP000199227"/>
    </source>
</evidence>
<evidence type="ECO:0000256" key="3">
    <source>
        <dbReference type="ARBA" id="ARBA00022692"/>
    </source>
</evidence>
<comment type="subcellular location">
    <subcellularLocation>
        <location evidence="1">Membrane</location>
        <topology evidence="1">Single-pass membrane protein</topology>
    </subcellularLocation>
</comment>
<keyword evidence="3 6" id="KW-0812">Transmembrane</keyword>
<evidence type="ECO:0000256" key="2">
    <source>
        <dbReference type="ARBA" id="ARBA00022481"/>
    </source>
</evidence>
<dbReference type="InterPro" id="IPR012902">
    <property type="entry name" value="N_methyl_site"/>
</dbReference>
<dbReference type="PANTHER" id="PTHR30093:SF44">
    <property type="entry name" value="TYPE II SECRETION SYSTEM CORE PROTEIN G"/>
    <property type="match status" value="1"/>
</dbReference>
<dbReference type="Pfam" id="PF07963">
    <property type="entry name" value="N_methyl"/>
    <property type="match status" value="1"/>
</dbReference>
<protein>
    <submittedName>
        <fullName evidence="7">General secretion pathway protein G</fullName>
    </submittedName>
</protein>
<dbReference type="PANTHER" id="PTHR30093">
    <property type="entry name" value="GENERAL SECRETION PATHWAY PROTEIN G"/>
    <property type="match status" value="1"/>
</dbReference>
<dbReference type="InterPro" id="IPR000983">
    <property type="entry name" value="Bac_GSPG_pilin"/>
</dbReference>
<keyword evidence="8" id="KW-1185">Reference proteome</keyword>
<dbReference type="SUPFAM" id="SSF54523">
    <property type="entry name" value="Pili subunits"/>
    <property type="match status" value="1"/>
</dbReference>
<evidence type="ECO:0000256" key="4">
    <source>
        <dbReference type="ARBA" id="ARBA00022989"/>
    </source>
</evidence>
<dbReference type="PRINTS" id="PR00813">
    <property type="entry name" value="BCTERIALGSPG"/>
</dbReference>
<keyword evidence="4 6" id="KW-1133">Transmembrane helix</keyword>
<evidence type="ECO:0000256" key="1">
    <source>
        <dbReference type="ARBA" id="ARBA00004167"/>
    </source>
</evidence>
<keyword evidence="2" id="KW-0488">Methylation</keyword>
<dbReference type="OrthoDB" id="5349145at2"/>
<dbReference type="EMBL" id="FOXB01000043">
    <property type="protein sequence ID" value="SFP81220.1"/>
    <property type="molecule type" value="Genomic_DNA"/>
</dbReference>
<dbReference type="Gene3D" id="3.30.700.10">
    <property type="entry name" value="Glycoprotein, Type 4 Pilin"/>
    <property type="match status" value="1"/>
</dbReference>
<dbReference type="Proteomes" id="UP000199227">
    <property type="component" value="Unassembled WGS sequence"/>
</dbReference>
<organism evidence="7 8">
    <name type="scientific">Hydrogenimonas thermophila</name>
    <dbReference type="NCBI Taxonomy" id="223786"/>
    <lineage>
        <taxon>Bacteria</taxon>
        <taxon>Pseudomonadati</taxon>
        <taxon>Campylobacterota</taxon>
        <taxon>Epsilonproteobacteria</taxon>
        <taxon>Campylobacterales</taxon>
        <taxon>Hydrogenimonadaceae</taxon>
        <taxon>Hydrogenimonas</taxon>
    </lineage>
</organism>
<feature type="transmembrane region" description="Helical" evidence="6">
    <location>
        <begin position="12"/>
        <end position="30"/>
    </location>
</feature>
<proteinExistence type="predicted"/>